<evidence type="ECO:0000256" key="6">
    <source>
        <dbReference type="ARBA" id="ARBA00022801"/>
    </source>
</evidence>
<dbReference type="FunFam" id="1.10.3380.30:FF:000004">
    <property type="entry name" value="Superkiller viralicidic activity 2-like 2"/>
    <property type="match status" value="1"/>
</dbReference>
<keyword evidence="7" id="KW-0347">Helicase</keyword>
<evidence type="ECO:0000256" key="10">
    <source>
        <dbReference type="SAM" id="MobiDB-lite"/>
    </source>
</evidence>
<sequence length="732" mass="82053">MNNKRVPAKPRPSPRLQIRGNLGGKNGTDKDAGPTGRVKREADSDGGEDVVFGKKPRNDAASANDLNLAEFLPQVKVEQVETVEGCSHEVALPASDEYKPLKARVGKAAKEYPFILDPFQREAILCIDNNESVLVSAHTSAGKTVCAEYAIALALREKQRVIFTSPIKALSNQKYREMYEEFQDVGLMTGDVTINPTASCLVMTTEILRSMLYRGSEIMREVGWVVFDEIHYMRDAERGVVWEETIILLPDNVHYVFLSATIPNARQFAEWICHLHTQPCHVVYTDYRPTPLQHYIFPAGGDGLHLVVDENGDFREDNFNTAMQVLRDAGDSGGSGGGKWDPRRKGGTRGPSSVFKIVKMIMERNFQPVIIFSFSKKECEAYALQVAKLDFNRDDEKRLVEEVFNNAIDCLSDEDKKLPQVEHVLPLLKRGIGIHHGGLLPILKETIEILFSEGLIKALFATETFAMGINMPARTVLFTSARKFDGKNHRFITSGEYIQMSGRAGRRGMDDRGIVIFMADEKMSPSVGKTLLKGSADPLNSAFHLTYNMVLNLLRVEEINPEYMLEKSFYQFQHYRALPGVVEKIKKLEEQYHGIDIPNEESVVTYFKIRQQLAKLGKEIQEFTHKPKYCLPFLQPGRLVKVKNEDADFGWGVVVNFCKKSNVKTISDSEPLYVVEVLVHCSKDSVKESATETAKPAAAGGDWRDDGGPSDAAPPDFHQLRSSLHPQRPEAL</sequence>
<dbReference type="GO" id="GO:0000460">
    <property type="term" value="P:maturation of 5.8S rRNA"/>
    <property type="evidence" value="ECO:0007669"/>
    <property type="project" value="TreeGrafter"/>
</dbReference>
<evidence type="ECO:0000256" key="4">
    <source>
        <dbReference type="ARBA" id="ARBA00022553"/>
    </source>
</evidence>
<dbReference type="Proteomes" id="UP001153269">
    <property type="component" value="Unassembled WGS sequence"/>
</dbReference>
<feature type="compositionally biased region" description="Basic and acidic residues" evidence="10">
    <location>
        <begin position="27"/>
        <end position="43"/>
    </location>
</feature>
<dbReference type="InterPro" id="IPR027417">
    <property type="entry name" value="P-loop_NTPase"/>
</dbReference>
<keyword evidence="14" id="KW-1185">Reference proteome</keyword>
<dbReference type="Pfam" id="PF21408">
    <property type="entry name" value="MTR4-like_stalk"/>
    <property type="match status" value="1"/>
</dbReference>
<keyword evidence="9" id="KW-0539">Nucleus</keyword>
<dbReference type="CDD" id="cd18795">
    <property type="entry name" value="SF2_C_Ski2"/>
    <property type="match status" value="1"/>
</dbReference>
<dbReference type="EMBL" id="CADEAL010004128">
    <property type="protein sequence ID" value="CAB1452432.1"/>
    <property type="molecule type" value="Genomic_DNA"/>
</dbReference>
<dbReference type="Pfam" id="PF00271">
    <property type="entry name" value="Helicase_C"/>
    <property type="match status" value="1"/>
</dbReference>
<dbReference type="InterPro" id="IPR025696">
    <property type="entry name" value="Beta-barrel_MTR4"/>
</dbReference>
<dbReference type="GO" id="GO:0003724">
    <property type="term" value="F:RNA helicase activity"/>
    <property type="evidence" value="ECO:0007669"/>
    <property type="project" value="UniProtKB-EC"/>
</dbReference>
<dbReference type="FunFam" id="3.40.50.300:FF:000083">
    <property type="entry name" value="ATP-dependent RNA helicase DOB1"/>
    <property type="match status" value="1"/>
</dbReference>
<comment type="similarity">
    <text evidence="2">Belongs to the helicase family. SKI2 subfamily.</text>
</comment>
<dbReference type="PROSITE" id="PS51192">
    <property type="entry name" value="HELICASE_ATP_BIND_1"/>
    <property type="match status" value="1"/>
</dbReference>
<reference evidence="13" key="1">
    <citation type="submission" date="2020-03" db="EMBL/GenBank/DDBJ databases">
        <authorList>
            <person name="Weist P."/>
        </authorList>
    </citation>
    <scope>NUCLEOTIDE SEQUENCE</scope>
</reference>
<evidence type="ECO:0000256" key="2">
    <source>
        <dbReference type="ARBA" id="ARBA00010140"/>
    </source>
</evidence>
<dbReference type="Gene3D" id="3.40.50.300">
    <property type="entry name" value="P-loop containing nucleotide triphosphate hydrolases"/>
    <property type="match status" value="2"/>
</dbReference>
<dbReference type="GO" id="GO:0005634">
    <property type="term" value="C:nucleus"/>
    <property type="evidence" value="ECO:0007669"/>
    <property type="project" value="UniProtKB-SubCell"/>
</dbReference>
<dbReference type="EC" id="3.6.4.13" evidence="3"/>
<evidence type="ECO:0000256" key="7">
    <source>
        <dbReference type="ARBA" id="ARBA00022806"/>
    </source>
</evidence>
<dbReference type="InterPro" id="IPR048392">
    <property type="entry name" value="MTR4-like_stalk"/>
</dbReference>
<organism evidence="13 14">
    <name type="scientific">Pleuronectes platessa</name>
    <name type="common">European plaice</name>
    <dbReference type="NCBI Taxonomy" id="8262"/>
    <lineage>
        <taxon>Eukaryota</taxon>
        <taxon>Metazoa</taxon>
        <taxon>Chordata</taxon>
        <taxon>Craniata</taxon>
        <taxon>Vertebrata</taxon>
        <taxon>Euteleostomi</taxon>
        <taxon>Actinopterygii</taxon>
        <taxon>Neopterygii</taxon>
        <taxon>Teleostei</taxon>
        <taxon>Neoteleostei</taxon>
        <taxon>Acanthomorphata</taxon>
        <taxon>Carangaria</taxon>
        <taxon>Pleuronectiformes</taxon>
        <taxon>Pleuronectoidei</taxon>
        <taxon>Pleuronectidae</taxon>
        <taxon>Pleuronectes</taxon>
    </lineage>
</organism>
<dbReference type="PROSITE" id="PS51194">
    <property type="entry name" value="HELICASE_CTER"/>
    <property type="match status" value="1"/>
</dbReference>
<evidence type="ECO:0000256" key="8">
    <source>
        <dbReference type="ARBA" id="ARBA00022840"/>
    </source>
</evidence>
<keyword evidence="8" id="KW-0067">ATP-binding</keyword>
<dbReference type="GO" id="GO:0016787">
    <property type="term" value="F:hydrolase activity"/>
    <property type="evidence" value="ECO:0007669"/>
    <property type="project" value="UniProtKB-KW"/>
</dbReference>
<dbReference type="SMART" id="SM00490">
    <property type="entry name" value="HELICc"/>
    <property type="match status" value="1"/>
</dbReference>
<dbReference type="GO" id="GO:0005524">
    <property type="term" value="F:ATP binding"/>
    <property type="evidence" value="ECO:0007669"/>
    <property type="project" value="UniProtKB-KW"/>
</dbReference>
<comment type="caution">
    <text evidence="13">The sequence shown here is derived from an EMBL/GenBank/DDBJ whole genome shotgun (WGS) entry which is preliminary data.</text>
</comment>
<keyword evidence="5" id="KW-0547">Nucleotide-binding</keyword>
<dbReference type="Gene3D" id="1.10.3380.30">
    <property type="match status" value="1"/>
</dbReference>
<dbReference type="SUPFAM" id="SSF52540">
    <property type="entry name" value="P-loop containing nucleoside triphosphate hydrolases"/>
    <property type="match status" value="1"/>
</dbReference>
<dbReference type="Pfam" id="PF13234">
    <property type="entry name" value="MTR4_beta-barrel"/>
    <property type="match status" value="1"/>
</dbReference>
<proteinExistence type="inferred from homology"/>
<feature type="region of interest" description="Disordered" evidence="10">
    <location>
        <begin position="329"/>
        <end position="351"/>
    </location>
</feature>
<comment type="subcellular location">
    <subcellularLocation>
        <location evidence="1">Nucleus</location>
    </subcellularLocation>
</comment>
<dbReference type="Gene3D" id="2.40.30.300">
    <property type="match status" value="1"/>
</dbReference>
<dbReference type="InterPro" id="IPR014001">
    <property type="entry name" value="Helicase_ATP-bd"/>
</dbReference>
<evidence type="ECO:0000256" key="5">
    <source>
        <dbReference type="ARBA" id="ARBA00022741"/>
    </source>
</evidence>
<dbReference type="FunFam" id="3.40.50.300:FF:000141">
    <property type="entry name" value="ATP-dependent RNA helicase DOB1"/>
    <property type="match status" value="1"/>
</dbReference>
<dbReference type="CDD" id="cd18024">
    <property type="entry name" value="DEXHc_Mtr4-like"/>
    <property type="match status" value="1"/>
</dbReference>
<dbReference type="PANTHER" id="PTHR12131">
    <property type="entry name" value="ATP-DEPENDENT RNA AND DNA HELICASE"/>
    <property type="match status" value="1"/>
</dbReference>
<dbReference type="InterPro" id="IPR050699">
    <property type="entry name" value="RNA-DNA_Helicase"/>
</dbReference>
<dbReference type="GO" id="GO:0003676">
    <property type="term" value="F:nucleic acid binding"/>
    <property type="evidence" value="ECO:0007669"/>
    <property type="project" value="InterPro"/>
</dbReference>
<dbReference type="AlphaFoldDB" id="A0A9N7Z7A0"/>
<evidence type="ECO:0000256" key="1">
    <source>
        <dbReference type="ARBA" id="ARBA00004123"/>
    </source>
</evidence>
<feature type="domain" description="Helicase ATP-binding" evidence="11">
    <location>
        <begin position="124"/>
        <end position="280"/>
    </location>
</feature>
<evidence type="ECO:0000259" key="12">
    <source>
        <dbReference type="PROSITE" id="PS51194"/>
    </source>
</evidence>
<evidence type="ECO:0000256" key="3">
    <source>
        <dbReference type="ARBA" id="ARBA00012552"/>
    </source>
</evidence>
<evidence type="ECO:0000313" key="14">
    <source>
        <dbReference type="Proteomes" id="UP001153269"/>
    </source>
</evidence>
<keyword evidence="4" id="KW-0597">Phosphoprotein</keyword>
<evidence type="ECO:0000259" key="11">
    <source>
        <dbReference type="PROSITE" id="PS51192"/>
    </source>
</evidence>
<dbReference type="SMART" id="SM00487">
    <property type="entry name" value="DEXDc"/>
    <property type="match status" value="1"/>
</dbReference>
<dbReference type="InterPro" id="IPR001650">
    <property type="entry name" value="Helicase_C-like"/>
</dbReference>
<feature type="region of interest" description="Disordered" evidence="10">
    <location>
        <begin position="687"/>
        <end position="732"/>
    </location>
</feature>
<keyword evidence="6" id="KW-0378">Hydrolase</keyword>
<protein>
    <recommendedName>
        <fullName evidence="3">RNA helicase</fullName>
        <ecNumber evidence="3">3.6.4.13</ecNumber>
    </recommendedName>
</protein>
<dbReference type="InterPro" id="IPR011545">
    <property type="entry name" value="DEAD/DEAH_box_helicase_dom"/>
</dbReference>
<dbReference type="Pfam" id="PF00270">
    <property type="entry name" value="DEAD"/>
    <property type="match status" value="1"/>
</dbReference>
<evidence type="ECO:0000256" key="9">
    <source>
        <dbReference type="ARBA" id="ARBA00023242"/>
    </source>
</evidence>
<feature type="domain" description="Helicase C-terminal" evidence="12">
    <location>
        <begin position="353"/>
        <end position="557"/>
    </location>
</feature>
<accession>A0A9N7Z7A0</accession>
<evidence type="ECO:0000313" key="13">
    <source>
        <dbReference type="EMBL" id="CAB1452432.1"/>
    </source>
</evidence>
<feature type="region of interest" description="Disordered" evidence="10">
    <location>
        <begin position="1"/>
        <end position="58"/>
    </location>
</feature>
<dbReference type="PANTHER" id="PTHR12131:SF7">
    <property type="entry name" value="EXOSOME RNA HELICASE MTR4"/>
    <property type="match status" value="1"/>
</dbReference>
<name>A0A9N7Z7A0_PLEPL</name>
<gene>
    <name evidence="13" type="ORF">PLEPLA_LOCUS40182</name>
</gene>